<proteinExistence type="predicted"/>
<evidence type="ECO:0000313" key="1">
    <source>
        <dbReference type="EMBL" id="EDL84736.1"/>
    </source>
</evidence>
<organism evidence="1 2">
    <name type="scientific">Rattus norvegicus</name>
    <name type="common">Rat</name>
    <dbReference type="NCBI Taxonomy" id="10116"/>
    <lineage>
        <taxon>Eukaryota</taxon>
        <taxon>Metazoa</taxon>
        <taxon>Chordata</taxon>
        <taxon>Craniata</taxon>
        <taxon>Vertebrata</taxon>
        <taxon>Euteleostomi</taxon>
        <taxon>Mammalia</taxon>
        <taxon>Eutheria</taxon>
        <taxon>Euarchontoglires</taxon>
        <taxon>Glires</taxon>
        <taxon>Rodentia</taxon>
        <taxon>Myomorpha</taxon>
        <taxon>Muroidea</taxon>
        <taxon>Muridae</taxon>
        <taxon>Murinae</taxon>
        <taxon>Rattus</taxon>
    </lineage>
</organism>
<dbReference type="EMBL" id="CH474069">
    <property type="protein sequence ID" value="EDL84736.1"/>
    <property type="molecule type" value="Genomic_DNA"/>
</dbReference>
<feature type="non-terminal residue" evidence="1">
    <location>
        <position position="11"/>
    </location>
</feature>
<dbReference type="Proteomes" id="UP000234681">
    <property type="component" value="Chromosome 18"/>
</dbReference>
<gene>
    <name evidence="1" type="ORF">rCG_41180</name>
</gene>
<protein>
    <submittedName>
        <fullName evidence="1">RCG41180</fullName>
    </submittedName>
</protein>
<reference evidence="1 2" key="1">
    <citation type="submission" date="2005-09" db="EMBL/GenBank/DDBJ databases">
        <authorList>
            <person name="Mural R.J."/>
            <person name="Li P.W."/>
            <person name="Adams M.D."/>
            <person name="Amanatides P.G."/>
            <person name="Baden-Tillson H."/>
            <person name="Barnstead M."/>
            <person name="Chin S.H."/>
            <person name="Dew I."/>
            <person name="Evans C.A."/>
            <person name="Ferriera S."/>
            <person name="Flanigan M."/>
            <person name="Fosler C."/>
            <person name="Glodek A."/>
            <person name="Gu Z."/>
            <person name="Holt R.A."/>
            <person name="Jennings D."/>
            <person name="Kraft C.L."/>
            <person name="Lu F."/>
            <person name="Nguyen T."/>
            <person name="Nusskern D.R."/>
            <person name="Pfannkoch C.M."/>
            <person name="Sitter C."/>
            <person name="Sutton G.G."/>
            <person name="Venter J.C."/>
            <person name="Wang Z."/>
            <person name="Woodage T."/>
            <person name="Zheng X.H."/>
            <person name="Zhong F."/>
        </authorList>
    </citation>
    <scope>NUCLEOTIDE SEQUENCE [LARGE SCALE GENOMIC DNA]</scope>
    <source>
        <strain>BN</strain>
        <strain evidence="2">Sprague-Dawley</strain>
    </source>
</reference>
<accession>A6KMS6</accession>
<name>A6KMS6_RAT</name>
<sequence>MGIESHEALPS</sequence>
<evidence type="ECO:0000313" key="2">
    <source>
        <dbReference type="Proteomes" id="UP000234681"/>
    </source>
</evidence>